<dbReference type="SFLD" id="SFLDG01018">
    <property type="entry name" value="Squalene/Phytoene_Synthase_Lik"/>
    <property type="match status" value="1"/>
</dbReference>
<dbReference type="SFLD" id="SFLDS00005">
    <property type="entry name" value="Isoprenoid_Synthase_Type_I"/>
    <property type="match status" value="1"/>
</dbReference>
<dbReference type="PANTHER" id="PTHR31480">
    <property type="entry name" value="BIFUNCTIONAL LYCOPENE CYCLASE/PHYTOENE SYNTHASE"/>
    <property type="match status" value="1"/>
</dbReference>
<reference evidence="1 2" key="1">
    <citation type="submission" date="2016-10" db="EMBL/GenBank/DDBJ databases">
        <authorList>
            <person name="Varghese N."/>
            <person name="Submissions S."/>
        </authorList>
    </citation>
    <scope>NUCLEOTIDE SEQUENCE [LARGE SCALE GENOMIC DNA]</scope>
    <source>
        <strain evidence="1 2">DSM 18839</strain>
    </source>
</reference>
<dbReference type="InterPro" id="IPR002060">
    <property type="entry name" value="Squ/phyt_synthse"/>
</dbReference>
<protein>
    <submittedName>
        <fullName evidence="1">Squalene synthase HpnC</fullName>
    </submittedName>
</protein>
<dbReference type="SUPFAM" id="SSF48576">
    <property type="entry name" value="Terpenoid synthases"/>
    <property type="match status" value="1"/>
</dbReference>
<dbReference type="OrthoDB" id="9807580at2"/>
<gene>
    <name evidence="1" type="ORF">SAMN05660686_03190</name>
</gene>
<comment type="caution">
    <text evidence="1">The sequence shown here is derived from an EMBL/GenBank/DDBJ whole genome shotgun (WGS) entry which is preliminary data.</text>
</comment>
<accession>A0A8G2EZH7</accession>
<proteinExistence type="predicted"/>
<name>A0A8G2EZH7_9PROT</name>
<dbReference type="GO" id="GO:0016765">
    <property type="term" value="F:transferase activity, transferring alkyl or aryl (other than methyl) groups"/>
    <property type="evidence" value="ECO:0007669"/>
    <property type="project" value="UniProtKB-ARBA"/>
</dbReference>
<dbReference type="InterPro" id="IPR008949">
    <property type="entry name" value="Isoprenoid_synthase_dom_sf"/>
</dbReference>
<evidence type="ECO:0000313" key="2">
    <source>
        <dbReference type="Proteomes" id="UP000198615"/>
    </source>
</evidence>
<dbReference type="EMBL" id="FNBW01000009">
    <property type="protein sequence ID" value="SDG04596.1"/>
    <property type="molecule type" value="Genomic_DNA"/>
</dbReference>
<dbReference type="Gene3D" id="1.10.600.10">
    <property type="entry name" value="Farnesyl Diphosphate Synthase"/>
    <property type="match status" value="1"/>
</dbReference>
<organism evidence="1 2">
    <name type="scientific">Thalassobaculum litoreum DSM 18839</name>
    <dbReference type="NCBI Taxonomy" id="1123362"/>
    <lineage>
        <taxon>Bacteria</taxon>
        <taxon>Pseudomonadati</taxon>
        <taxon>Pseudomonadota</taxon>
        <taxon>Alphaproteobacteria</taxon>
        <taxon>Rhodospirillales</taxon>
        <taxon>Thalassobaculaceae</taxon>
        <taxon>Thalassobaculum</taxon>
    </lineage>
</organism>
<evidence type="ECO:0000313" key="1">
    <source>
        <dbReference type="EMBL" id="SDG04596.1"/>
    </source>
</evidence>
<dbReference type="Proteomes" id="UP000198615">
    <property type="component" value="Unassembled WGS sequence"/>
</dbReference>
<dbReference type="RefSeq" id="WP_093151700.1">
    <property type="nucleotide sequence ID" value="NZ_FNBW01000009.1"/>
</dbReference>
<dbReference type="AlphaFoldDB" id="A0A8G2EZH7"/>
<sequence length="293" mass="31590">MRAPRTSRTADEENFPVGSLLIARRLRPSVAAFYAAARAADDIADDPTLDAAEKLKRLDRFEAALTGGLDAGALDAVDLGPATRARACLDSAGVGHLRRLLTAFRHDAVQPRCADWEALTAYCSDSANPVGRFLLDLHGEAAADYPASDALCTALQVLNHLQDCGDDYRILDRIYLPADWLACDGAAEAELAGPGATPGLRRVIDRCLAEVDRLLATAAPLPLRLRSTRLALESAAILALAEALAKRLKRHDPLARRVQLSRPAMLAVGTGAAMTCLWRRLRAANRHTRRHPA</sequence>
<dbReference type="Pfam" id="PF00494">
    <property type="entry name" value="SQS_PSY"/>
    <property type="match status" value="1"/>
</dbReference>
<keyword evidence="2" id="KW-1185">Reference proteome</keyword>